<dbReference type="Proteomes" id="UP000034681">
    <property type="component" value="Unassembled WGS sequence"/>
</dbReference>
<dbReference type="STRING" id="317619.GCA_000332315_04299"/>
<dbReference type="InterPro" id="IPR003594">
    <property type="entry name" value="HATPase_dom"/>
</dbReference>
<dbReference type="EMBL" id="AJTX02000005">
    <property type="protein sequence ID" value="KKI99480.1"/>
    <property type="molecule type" value="Genomic_DNA"/>
</dbReference>
<comment type="similarity">
    <text evidence="2">In the N-terminal section; belongs to the phytochrome family.</text>
</comment>
<dbReference type="SUPFAM" id="SSF47384">
    <property type="entry name" value="Homodimeric domain of signal transducing histidine kinase"/>
    <property type="match status" value="1"/>
</dbReference>
<feature type="domain" description="Phytochrome chromophore attachment site" evidence="7">
    <location>
        <begin position="228"/>
        <end position="366"/>
    </location>
</feature>
<evidence type="ECO:0000256" key="1">
    <source>
        <dbReference type="ARBA" id="ARBA00000085"/>
    </source>
</evidence>
<dbReference type="eggNOG" id="COG4191">
    <property type="taxonomic scope" value="Bacteria"/>
</dbReference>
<dbReference type="PANTHER" id="PTHR43065:SF50">
    <property type="entry name" value="HISTIDINE KINASE"/>
    <property type="match status" value="1"/>
</dbReference>
<evidence type="ECO:0000313" key="10">
    <source>
        <dbReference type="Proteomes" id="UP000034681"/>
    </source>
</evidence>
<keyword evidence="4" id="KW-0597">Phosphoprotein</keyword>
<organism evidence="9 10">
    <name type="scientific">Prochlorothrix hollandica PCC 9006 = CALU 1027</name>
    <dbReference type="NCBI Taxonomy" id="317619"/>
    <lineage>
        <taxon>Bacteria</taxon>
        <taxon>Bacillati</taxon>
        <taxon>Cyanobacteriota</taxon>
        <taxon>Cyanophyceae</taxon>
        <taxon>Prochlorotrichales</taxon>
        <taxon>Prochlorotrichaceae</taxon>
        <taxon>Prochlorothrix</taxon>
    </lineage>
</organism>
<dbReference type="SMART" id="SM00065">
    <property type="entry name" value="GAF"/>
    <property type="match status" value="2"/>
</dbReference>
<dbReference type="InterPro" id="IPR016132">
    <property type="entry name" value="Phyto_chromo_attachment"/>
</dbReference>
<dbReference type="PROSITE" id="PS50109">
    <property type="entry name" value="HIS_KIN"/>
    <property type="match status" value="1"/>
</dbReference>
<reference evidence="9" key="1">
    <citation type="submission" date="2012-04" db="EMBL/GenBank/DDBJ databases">
        <authorList>
            <person name="Borisov I.G."/>
            <person name="Ivanikova N.V."/>
            <person name="Pinevich A.V."/>
        </authorList>
    </citation>
    <scope>NUCLEOTIDE SEQUENCE</scope>
    <source>
        <strain evidence="9">CALU 1027</strain>
    </source>
</reference>
<evidence type="ECO:0000256" key="5">
    <source>
        <dbReference type="ARBA" id="ARBA00022777"/>
    </source>
</evidence>
<keyword evidence="6" id="KW-0902">Two-component regulatory system</keyword>
<dbReference type="GO" id="GO:0000155">
    <property type="term" value="F:phosphorelay sensor kinase activity"/>
    <property type="evidence" value="ECO:0007669"/>
    <property type="project" value="InterPro"/>
</dbReference>
<dbReference type="Gene3D" id="3.30.450.40">
    <property type="match status" value="2"/>
</dbReference>
<dbReference type="AlphaFoldDB" id="A0A0M2PSI4"/>
<dbReference type="Gene3D" id="1.10.287.130">
    <property type="match status" value="1"/>
</dbReference>
<proteinExistence type="inferred from homology"/>
<evidence type="ECO:0000259" key="8">
    <source>
        <dbReference type="PROSITE" id="PS50109"/>
    </source>
</evidence>
<dbReference type="eggNOG" id="COG2203">
    <property type="taxonomic scope" value="Bacteria"/>
</dbReference>
<dbReference type="InterPro" id="IPR005467">
    <property type="entry name" value="His_kinase_dom"/>
</dbReference>
<dbReference type="PANTHER" id="PTHR43065">
    <property type="entry name" value="SENSOR HISTIDINE KINASE"/>
    <property type="match status" value="1"/>
</dbReference>
<dbReference type="CDD" id="cd00082">
    <property type="entry name" value="HisKA"/>
    <property type="match status" value="1"/>
</dbReference>
<dbReference type="PRINTS" id="PR00344">
    <property type="entry name" value="BCTRLSENSOR"/>
</dbReference>
<dbReference type="InterPro" id="IPR029016">
    <property type="entry name" value="GAF-like_dom_sf"/>
</dbReference>
<dbReference type="Gene3D" id="3.30.565.10">
    <property type="entry name" value="Histidine kinase-like ATPase, C-terminal domain"/>
    <property type="match status" value="1"/>
</dbReference>
<feature type="domain" description="Phytochrome chromophore attachment site" evidence="7">
    <location>
        <begin position="36"/>
        <end position="179"/>
    </location>
</feature>
<sequence length="689" mass="77723">MHTVQELNTLALVCQPFTDRNRALMGVVTRIRESLDLDTIFSTTVAEVREILGADRVAIFQFGGSGARSGCFVAETVAQDWQSLRQATDETLAATVALWKQQLERARTRETIEVVETLDQPSVSPGDRALYHQLQVQSSIRVPLLKSKGSWGWLCIHQCSHSRPWSAMDVEFADQIAQNLSIAIQQSSYLEHLKKQRTQLAQILQQKRLAERQKTLANTIHKIRKSLDIGVIFQTSTQETRQLLQVDRVAVYQFQEDWSGEFVAESVAQGWEPVVGRIPKVGERALYDRQGSIFSHHETWAIDDVLQWAEARNYQECLGDLQARACAAAPIFQMDRLWGLLLACKNGQPHQWQRLDLDFLTQISAQLGIALQQADLLEQTRRQTAEITQAFQQLQQTQMHLIQSEKMASLGQLVAGIAHEINNPVNFIYGNLTYVKDYTVELLELLALYRHHHHHPTATSLGQIEAKEEAMELDFMVEDLPKVLVSMKSGADRIHQLVGSLQTFSRLDRSEKHNIDIHEGLDSALVVLQHRLKSSCDRPPIHIVRDYGELPVLDCYAAQLNQAFFNVINNSIDALEEAMATGHFDDQLQDPNFRPTLMISTRRSCRAESLNSGTMPTITVRIKDNAKGIPLEIQSHIFNPFYTTKPPGQGTGLGLSISYQIVVDRHQGNLTFHSQPGQGTEFVITLPLP</sequence>
<dbReference type="Pfam" id="PF01590">
    <property type="entry name" value="GAF"/>
    <property type="match status" value="2"/>
</dbReference>
<dbReference type="OrthoDB" id="474548at2"/>
<dbReference type="InterPro" id="IPR004358">
    <property type="entry name" value="Sig_transdc_His_kin-like_C"/>
</dbReference>
<dbReference type="RefSeq" id="WP_017714404.1">
    <property type="nucleotide sequence ID" value="NZ_KB235942.1"/>
</dbReference>
<evidence type="ECO:0000259" key="7">
    <source>
        <dbReference type="PROSITE" id="PS50046"/>
    </source>
</evidence>
<dbReference type="PROSITE" id="PS50046">
    <property type="entry name" value="PHYTOCHROME_2"/>
    <property type="match status" value="2"/>
</dbReference>
<evidence type="ECO:0000313" key="9">
    <source>
        <dbReference type="EMBL" id="KKI99480.1"/>
    </source>
</evidence>
<evidence type="ECO:0000256" key="3">
    <source>
        <dbReference type="ARBA" id="ARBA00012438"/>
    </source>
</evidence>
<dbReference type="SUPFAM" id="SSF55874">
    <property type="entry name" value="ATPase domain of HSP90 chaperone/DNA topoisomerase II/histidine kinase"/>
    <property type="match status" value="1"/>
</dbReference>
<dbReference type="Pfam" id="PF02518">
    <property type="entry name" value="HATPase_c"/>
    <property type="match status" value="1"/>
</dbReference>
<protein>
    <recommendedName>
        <fullName evidence="3">histidine kinase</fullName>
        <ecNumber evidence="3">2.7.13.3</ecNumber>
    </recommendedName>
</protein>
<evidence type="ECO:0000256" key="2">
    <source>
        <dbReference type="ARBA" id="ARBA00006402"/>
    </source>
</evidence>
<keyword evidence="5" id="KW-0808">Transferase</keyword>
<accession>A0A0M2PSI4</accession>
<dbReference type="InterPro" id="IPR003018">
    <property type="entry name" value="GAF"/>
</dbReference>
<gene>
    <name evidence="9" type="ORF">PROH_12845</name>
</gene>
<dbReference type="EC" id="2.7.13.3" evidence="3"/>
<evidence type="ECO:0000256" key="4">
    <source>
        <dbReference type="ARBA" id="ARBA00022553"/>
    </source>
</evidence>
<evidence type="ECO:0000256" key="6">
    <source>
        <dbReference type="ARBA" id="ARBA00023012"/>
    </source>
</evidence>
<dbReference type="SMART" id="SM00387">
    <property type="entry name" value="HATPase_c"/>
    <property type="match status" value="1"/>
</dbReference>
<dbReference type="SUPFAM" id="SSF55781">
    <property type="entry name" value="GAF domain-like"/>
    <property type="match status" value="2"/>
</dbReference>
<feature type="domain" description="Histidine kinase" evidence="8">
    <location>
        <begin position="416"/>
        <end position="689"/>
    </location>
</feature>
<name>A0A0M2PSI4_PROHO</name>
<comment type="catalytic activity">
    <reaction evidence="1">
        <text>ATP + protein L-histidine = ADP + protein N-phospho-L-histidine.</text>
        <dbReference type="EC" id="2.7.13.3"/>
    </reaction>
</comment>
<keyword evidence="10" id="KW-1185">Reference proteome</keyword>
<dbReference type="InterPro" id="IPR003661">
    <property type="entry name" value="HisK_dim/P_dom"/>
</dbReference>
<dbReference type="InterPro" id="IPR036890">
    <property type="entry name" value="HATPase_C_sf"/>
</dbReference>
<dbReference type="InterPro" id="IPR036097">
    <property type="entry name" value="HisK_dim/P_sf"/>
</dbReference>
<comment type="caution">
    <text evidence="9">The sequence shown here is derived from an EMBL/GenBank/DDBJ whole genome shotgun (WGS) entry which is preliminary data.</text>
</comment>
<keyword evidence="5" id="KW-0418">Kinase</keyword>